<evidence type="ECO:0000256" key="6">
    <source>
        <dbReference type="ARBA" id="ARBA00022475"/>
    </source>
</evidence>
<dbReference type="PANTHER" id="PTHR21345:SF5">
    <property type="entry name" value="PROTEIN SPIRE HOMOLOG 2"/>
    <property type="match status" value="1"/>
</dbReference>
<keyword evidence="5" id="KW-0813">Transport</keyword>
<dbReference type="EMBL" id="AACZ04062934">
    <property type="status" value="NOT_ANNOTATED_CDS"/>
    <property type="molecule type" value="Genomic_DNA"/>
</dbReference>
<dbReference type="CDD" id="cd22065">
    <property type="entry name" value="WH2_Spire_1-2_r1"/>
    <property type="match status" value="1"/>
</dbReference>
<dbReference type="EMBL" id="AACZ04062931">
    <property type="status" value="NOT_ANNOTATED_CDS"/>
    <property type="molecule type" value="Genomic_DNA"/>
</dbReference>
<reference evidence="16" key="2">
    <citation type="submission" date="2025-08" db="UniProtKB">
        <authorList>
            <consortium name="Ensembl"/>
        </authorList>
    </citation>
    <scope>IDENTIFICATION</scope>
</reference>
<evidence type="ECO:0000256" key="12">
    <source>
        <dbReference type="ARBA" id="ARBA00023212"/>
    </source>
</evidence>
<keyword evidence="10" id="KW-0472">Membrane</keyword>
<evidence type="ECO:0000256" key="5">
    <source>
        <dbReference type="ARBA" id="ARBA00022448"/>
    </source>
</evidence>
<organism evidence="16 17">
    <name type="scientific">Pan troglodytes</name>
    <name type="common">Chimpanzee</name>
    <dbReference type="NCBI Taxonomy" id="9598"/>
    <lineage>
        <taxon>Eukaryota</taxon>
        <taxon>Metazoa</taxon>
        <taxon>Chordata</taxon>
        <taxon>Craniata</taxon>
        <taxon>Vertebrata</taxon>
        <taxon>Euteleostomi</taxon>
        <taxon>Mammalia</taxon>
        <taxon>Eutheria</taxon>
        <taxon>Euarchontoglires</taxon>
        <taxon>Primates</taxon>
        <taxon>Haplorrhini</taxon>
        <taxon>Catarrhini</taxon>
        <taxon>Hominidae</taxon>
        <taxon>Pan</taxon>
    </lineage>
</organism>
<dbReference type="GO" id="GO:0005938">
    <property type="term" value="C:cell cortex"/>
    <property type="evidence" value="ECO:0000318"/>
    <property type="project" value="GO_Central"/>
</dbReference>
<dbReference type="GO" id="GO:0051295">
    <property type="term" value="P:establishment of meiotic spindle localization"/>
    <property type="evidence" value="ECO:0000318"/>
    <property type="project" value="GO_Central"/>
</dbReference>
<dbReference type="GO" id="GO:0048193">
    <property type="term" value="P:Golgi vesicle transport"/>
    <property type="evidence" value="ECO:0000318"/>
    <property type="project" value="GO_Central"/>
</dbReference>
<reference evidence="16" key="3">
    <citation type="submission" date="2025-09" db="UniProtKB">
        <authorList>
            <consortium name="Ensembl"/>
        </authorList>
    </citation>
    <scope>IDENTIFICATION</scope>
</reference>
<keyword evidence="13" id="KW-0968">Cytoplasmic vesicle</keyword>
<dbReference type="InterPro" id="IPR011019">
    <property type="entry name" value="KIND_dom"/>
</dbReference>
<evidence type="ECO:0000313" key="17">
    <source>
        <dbReference type="Proteomes" id="UP000002277"/>
    </source>
</evidence>
<keyword evidence="9" id="KW-0653">Protein transport</keyword>
<feature type="region of interest" description="Disordered" evidence="14">
    <location>
        <begin position="382"/>
        <end position="445"/>
    </location>
</feature>
<feature type="compositionally biased region" description="Polar residues" evidence="14">
    <location>
        <begin position="415"/>
        <end position="436"/>
    </location>
</feature>
<proteinExistence type="inferred from homology"/>
<dbReference type="GO" id="GO:0045010">
    <property type="term" value="P:actin nucleation"/>
    <property type="evidence" value="ECO:0007669"/>
    <property type="project" value="InterPro"/>
</dbReference>
<dbReference type="GO" id="GO:0032154">
    <property type="term" value="C:cleavage furrow"/>
    <property type="evidence" value="ECO:0007669"/>
    <property type="project" value="Ensembl"/>
</dbReference>
<dbReference type="GO" id="GO:0015031">
    <property type="term" value="P:protein transport"/>
    <property type="evidence" value="ECO:0007669"/>
    <property type="project" value="UniProtKB-KW"/>
</dbReference>
<keyword evidence="8" id="KW-0677">Repeat</keyword>
<dbReference type="GO" id="GO:0051639">
    <property type="term" value="P:actin filament network formation"/>
    <property type="evidence" value="ECO:0000318"/>
    <property type="project" value="GO_Central"/>
</dbReference>
<gene>
    <name evidence="16 18" type="primary">SPIRE2</name>
</gene>
<dbReference type="GO" id="GO:0036089">
    <property type="term" value="P:cleavage furrow formation"/>
    <property type="evidence" value="ECO:0000318"/>
    <property type="project" value="GO_Central"/>
</dbReference>
<evidence type="ECO:0000256" key="11">
    <source>
        <dbReference type="ARBA" id="ARBA00023203"/>
    </source>
</evidence>
<evidence type="ECO:0000256" key="4">
    <source>
        <dbReference type="ARBA" id="ARBA00010956"/>
    </source>
</evidence>
<dbReference type="FunFam" id="1.10.510.10:FF:000455">
    <property type="entry name" value="protein spire homolog 1 isoform X1"/>
    <property type="match status" value="1"/>
</dbReference>
<evidence type="ECO:0000256" key="3">
    <source>
        <dbReference type="ARBA" id="ARBA00004413"/>
    </source>
</evidence>
<dbReference type="EMBL" id="AACZ04062930">
    <property type="status" value="NOT_ANNOTATED_CDS"/>
    <property type="molecule type" value="Genomic_DNA"/>
</dbReference>
<name>A0A2I3T3X0_PANTR</name>
<reference evidence="16 17" key="1">
    <citation type="journal article" date="2005" name="Nature">
        <title>Initial sequence of the chimpanzee genome and comparison with the human genome.</title>
        <authorList>
            <consortium name="Chimpanzee sequencing and analysis consortium"/>
        </authorList>
    </citation>
    <scope>NUCLEOTIDE SEQUENCE [LARGE SCALE GENOMIC DNA]</scope>
</reference>
<dbReference type="GO" id="GO:2000781">
    <property type="term" value="P:positive regulation of double-strand break repair"/>
    <property type="evidence" value="ECO:0007669"/>
    <property type="project" value="Ensembl"/>
</dbReference>
<sequence length="643" mass="71292">MARAGSCGGDAAGAGQPEPWELSLEEVLKAYEQPLNEEQAWAVCFQGCRGLRGSPGRRLRDTGDLLLRGDGSVGAREPEAAEPATMVVPLASSEAQTVQSLGFAIYRALDWGLDESEERELSPQLERLIDLMANNDSEDSGCGAADEGYGGPEEEEEAEGVPRSVRTFAQAMRLCAARLTDPRGAQAHYQAVCRALFVETLELRAFLARVREAKEMLQKLREDEPQLETPRAELDSLGHTDWARLWVQLMRELRHGVKLKKVQEQEFNPLPTEFQLTPFEMLMQDIRARNYKLRKVMFGSLPCILNACSGDAKSTSCINLSVTDAGGSAQRPRPRVLLKAPTLAEMEEMNTSEEEESPCGEVTLKRDRSFSEHDLAQLRSEVASGLQSATQPPGGTEPPRPRAGSAHVWRPGSRDQGTCPASVSDPSHTLLSNRGSSGDRPEASMTPDAKHLWLEFSHPVESLALTVEEVMDVRRVLVKAEMEKFLQNKELFSSLKKGKICCCCRAKFPLFSWPPSCLFCKRAVCTSCSIKMKMPSKKFGHIPVYTLGFESPQRVSAAKTAPIQRKDIFQSLQGPQWQSVEEAFPHIYSHGCVLKDVCSECTSFVADVVRSSRKSVDVLNTTPRRSRQTQSLYIPNNRTLDFK</sequence>
<dbReference type="CDD" id="cd15768">
    <property type="entry name" value="FYVE_SPIR2"/>
    <property type="match status" value="1"/>
</dbReference>
<evidence type="ECO:0000256" key="13">
    <source>
        <dbReference type="ARBA" id="ARBA00023329"/>
    </source>
</evidence>
<evidence type="ECO:0000313" key="16">
    <source>
        <dbReference type="Ensembl" id="ENSPTRP00000083922.1"/>
    </source>
</evidence>
<dbReference type="GO" id="GO:0003779">
    <property type="term" value="F:actin binding"/>
    <property type="evidence" value="ECO:0007669"/>
    <property type="project" value="UniProtKB-KW"/>
</dbReference>
<dbReference type="Bgee" id="ENSPTRG00000031102">
    <property type="expression patterns" value="Expressed in cerebellar cortex and 18 other cell types or tissues"/>
</dbReference>
<protein>
    <submittedName>
        <fullName evidence="16">Spire type actin nucleation factor 2</fullName>
    </submittedName>
</protein>
<feature type="region of interest" description="Disordered" evidence="14">
    <location>
        <begin position="136"/>
        <end position="162"/>
    </location>
</feature>
<comment type="similarity">
    <text evidence="4">Belongs to the spire family.</text>
</comment>
<dbReference type="Gene3D" id="1.10.510.10">
    <property type="entry name" value="Transferase(Phosphotransferase) domain 1"/>
    <property type="match status" value="1"/>
</dbReference>
<dbReference type="InParanoid" id="A0A2I3T3X0"/>
<dbReference type="GO" id="GO:0008017">
    <property type="term" value="F:microtubule binding"/>
    <property type="evidence" value="ECO:0000318"/>
    <property type="project" value="GO_Central"/>
</dbReference>
<accession>A0A2I3T3X0</accession>
<dbReference type="InterPro" id="IPR029901">
    <property type="entry name" value="Spire"/>
</dbReference>
<dbReference type="GO" id="GO:0070649">
    <property type="term" value="P:formin-nucleated actin cable assembly"/>
    <property type="evidence" value="ECO:0007669"/>
    <property type="project" value="Ensembl"/>
</dbReference>
<evidence type="ECO:0000256" key="2">
    <source>
        <dbReference type="ARBA" id="ARBA00004245"/>
    </source>
</evidence>
<dbReference type="FunCoup" id="A0A2I3T3X0">
    <property type="interactions" value="390"/>
</dbReference>
<evidence type="ECO:0000259" key="15">
    <source>
        <dbReference type="PROSITE" id="PS51377"/>
    </source>
</evidence>
<evidence type="ECO:0000256" key="7">
    <source>
        <dbReference type="ARBA" id="ARBA00022490"/>
    </source>
</evidence>
<evidence type="ECO:0000256" key="8">
    <source>
        <dbReference type="ARBA" id="ARBA00022737"/>
    </source>
</evidence>
<dbReference type="EMBL" id="AACZ04062932">
    <property type="status" value="NOT_ANNOTATED_CDS"/>
    <property type="molecule type" value="Genomic_DNA"/>
</dbReference>
<dbReference type="SUPFAM" id="SSF57903">
    <property type="entry name" value="FYVE/PHD zinc finger"/>
    <property type="match status" value="1"/>
</dbReference>
<dbReference type="Ensembl" id="ENSPTRT00000111049.1">
    <property type="protein sequence ID" value="ENSPTRP00000083922.1"/>
    <property type="gene ID" value="ENSPTRG00000031102.4"/>
</dbReference>
<dbReference type="GO" id="GO:0030659">
    <property type="term" value="C:cytoplasmic vesicle membrane"/>
    <property type="evidence" value="ECO:0000318"/>
    <property type="project" value="GO_Central"/>
</dbReference>
<evidence type="ECO:0000256" key="1">
    <source>
        <dbReference type="ARBA" id="ARBA00004180"/>
    </source>
</evidence>
<dbReference type="Proteomes" id="UP000002277">
    <property type="component" value="Chromosome 16"/>
</dbReference>
<evidence type="ECO:0000256" key="9">
    <source>
        <dbReference type="ARBA" id="ARBA00022927"/>
    </source>
</evidence>
<keyword evidence="6" id="KW-1003">Cell membrane</keyword>
<keyword evidence="7" id="KW-0963">Cytoplasm</keyword>
<dbReference type="GO" id="GO:0040038">
    <property type="term" value="P:polar body extrusion after meiotic divisions"/>
    <property type="evidence" value="ECO:0000318"/>
    <property type="project" value="GO_Central"/>
</dbReference>
<dbReference type="InterPro" id="IPR011011">
    <property type="entry name" value="Znf_FYVE_PHD"/>
</dbReference>
<comment type="subcellular location">
    <subcellularLocation>
        <location evidence="3">Cell membrane</location>
        <topology evidence="3">Peripheral membrane protein</topology>
        <orientation evidence="3">Cytoplasmic side</orientation>
    </subcellularLocation>
    <subcellularLocation>
        <location evidence="2">Cytoplasm</location>
        <location evidence="2">Cytoskeleton</location>
    </subcellularLocation>
    <subcellularLocation>
        <location evidence="1">Cytoplasmic vesicle membrane</location>
        <topology evidence="1">Peripheral membrane protein</topology>
        <orientation evidence="1">Cytoplasmic side</orientation>
    </subcellularLocation>
</comment>
<dbReference type="SMART" id="SM00750">
    <property type="entry name" value="KIND"/>
    <property type="match status" value="1"/>
</dbReference>
<dbReference type="EMBL" id="AACZ04062933">
    <property type="status" value="NOT_ANNOTATED_CDS"/>
    <property type="molecule type" value="Genomic_DNA"/>
</dbReference>
<dbReference type="VGNC" id="VGNC:9108">
    <property type="gene designation" value="SPIRE2"/>
</dbReference>
<dbReference type="GO" id="GO:0005856">
    <property type="term" value="C:cytoskeleton"/>
    <property type="evidence" value="ECO:0007669"/>
    <property type="project" value="UniProtKB-SubCell"/>
</dbReference>
<dbReference type="Pfam" id="PF16474">
    <property type="entry name" value="KIND"/>
    <property type="match status" value="1"/>
</dbReference>
<keyword evidence="17" id="KW-1185">Reference proteome</keyword>
<dbReference type="GeneTree" id="ENSGT00390000003058"/>
<dbReference type="OMA" id="IPHACSG"/>
<keyword evidence="11" id="KW-0009">Actin-binding</keyword>
<dbReference type="AlphaFoldDB" id="A0A2I3T3X0"/>
<keyword evidence="12" id="KW-0206">Cytoskeleton</keyword>
<dbReference type="PROSITE" id="PS51377">
    <property type="entry name" value="KIND"/>
    <property type="match status" value="1"/>
</dbReference>
<dbReference type="PANTHER" id="PTHR21345">
    <property type="entry name" value="SPIRE"/>
    <property type="match status" value="1"/>
</dbReference>
<feature type="domain" description="KIND" evidence="15">
    <location>
        <begin position="22"/>
        <end position="203"/>
    </location>
</feature>
<evidence type="ECO:0000313" key="18">
    <source>
        <dbReference type="VGNC" id="VGNC:9108"/>
    </source>
</evidence>
<evidence type="ECO:0000256" key="14">
    <source>
        <dbReference type="SAM" id="MobiDB-lite"/>
    </source>
</evidence>
<evidence type="ECO:0000256" key="10">
    <source>
        <dbReference type="ARBA" id="ARBA00023136"/>
    </source>
</evidence>